<keyword evidence="4" id="KW-0479">Metal-binding</keyword>
<dbReference type="SUPFAM" id="SSF53706">
    <property type="entry name" value="Formate dehydrogenase/DMSO reductase, domains 1-3"/>
    <property type="match status" value="1"/>
</dbReference>
<dbReference type="Pfam" id="PF01568">
    <property type="entry name" value="Molydop_binding"/>
    <property type="match status" value="1"/>
</dbReference>
<dbReference type="InterPro" id="IPR053557">
    <property type="entry name" value="Molybdopterin-Qrc_component"/>
</dbReference>
<comment type="caution">
    <text evidence="10">The sequence shown here is derived from an EMBL/GenBank/DDBJ whole genome shotgun (WGS) entry which is preliminary data.</text>
</comment>
<dbReference type="InterPro" id="IPR009010">
    <property type="entry name" value="Asp_de-COase-like_dom_sf"/>
</dbReference>
<dbReference type="GO" id="GO:0043546">
    <property type="term" value="F:molybdopterin cofactor binding"/>
    <property type="evidence" value="ECO:0007669"/>
    <property type="project" value="InterPro"/>
</dbReference>
<dbReference type="PROSITE" id="PS51669">
    <property type="entry name" value="4FE4S_MOW_BIS_MGD"/>
    <property type="match status" value="1"/>
</dbReference>
<evidence type="ECO:0000256" key="8">
    <source>
        <dbReference type="ARBA" id="ARBA00023014"/>
    </source>
</evidence>
<evidence type="ECO:0000256" key="5">
    <source>
        <dbReference type="ARBA" id="ARBA00022729"/>
    </source>
</evidence>
<dbReference type="GO" id="GO:0016491">
    <property type="term" value="F:oxidoreductase activity"/>
    <property type="evidence" value="ECO:0007669"/>
    <property type="project" value="UniProtKB-KW"/>
</dbReference>
<dbReference type="RefSeq" id="WP_144233699.1">
    <property type="nucleotide sequence ID" value="NZ_QMIF01000001.1"/>
</dbReference>
<dbReference type="EMBL" id="QMIF01000001">
    <property type="protein sequence ID" value="TVM36659.1"/>
    <property type="molecule type" value="Genomic_DNA"/>
</dbReference>
<keyword evidence="8" id="KW-0411">Iron-sulfur</keyword>
<evidence type="ECO:0000256" key="7">
    <source>
        <dbReference type="ARBA" id="ARBA00023004"/>
    </source>
</evidence>
<evidence type="ECO:0000313" key="11">
    <source>
        <dbReference type="Proteomes" id="UP000434052"/>
    </source>
</evidence>
<evidence type="ECO:0000313" key="10">
    <source>
        <dbReference type="EMBL" id="TVM36659.1"/>
    </source>
</evidence>
<sequence length="680" mass="70655">MGIDRRDAIKFIVGGAVGTTLTPIPWKLTDDISIWTQNWSWIPRNMPGKNDYKPTVSKLCPSNVGMLVRTVNGRPVRPVGNPDSPLSGGKISSLAAAEGELLYSPARVRRPLRKSADGTYVAVSWNEAEAILSEKLGNATGGVGVISGDMNGTMNEVLSAFAAGFGSENCCFMPDSAQPEAQAYNGQMGGDGQPAYDFDNADYVLAIGADVLESWGPVVANRRGFAGKRPHGEDPASTWVYAGAFQTNTAAGADKWVPMRPGAQAALALGIANLLIKQGASAPGLSGFASLAAQYTPEKVAEVAGIKPDALQEIAKGLASAKNPLVVVGAEGNEGGSPAAAAAGIACNMLLGNFRALPYPKTVVKGAMGRGDMLAKDAAGYVAGFLGGDAPEVLITYQANPVYALPGSVNAKEAFNGVSFKVCFSTYLTETALVSDLILPVPHSFEMIDDVASPFGCSKVLYALAMPVIPTLVEAKHPGDFLLGLSAKLGKDLGFDSYLKVLQAKAKAMGANWGDLTKGATYVSDSTASAYGISVDPDALAKAAAVVEAADLTLCPVMKLNYGTAACGIPPFNLKTIRDDELASDYLFVHMNSNTAKSKGLGQDDVVTLASDAGSVTVKVNIFEGVMDGVVAMPKNFGHTAFDEYTRGKGENVSALFTVSSEPGTGAAVWTGQAVDLKRA</sequence>
<dbReference type="Gene3D" id="2.20.25.90">
    <property type="entry name" value="ADC-like domains"/>
    <property type="match status" value="1"/>
</dbReference>
<evidence type="ECO:0000256" key="2">
    <source>
        <dbReference type="ARBA" id="ARBA00022485"/>
    </source>
</evidence>
<dbReference type="SUPFAM" id="SSF50692">
    <property type="entry name" value="ADC-like"/>
    <property type="match status" value="1"/>
</dbReference>
<dbReference type="InterPro" id="IPR050612">
    <property type="entry name" value="Prok_Mopterin_Oxidored"/>
</dbReference>
<dbReference type="Pfam" id="PF00384">
    <property type="entry name" value="Molybdopterin"/>
    <property type="match status" value="1"/>
</dbReference>
<reference evidence="10 11" key="1">
    <citation type="submission" date="2018-06" db="EMBL/GenBank/DDBJ databases">
        <title>Complete genome of Desulfovibrio marinus P48SEP.</title>
        <authorList>
            <person name="Crispim J.S."/>
            <person name="Vidigal P.M.P."/>
            <person name="Silva L.C.F."/>
            <person name="Araujo L.C."/>
            <person name="Laguardia C.N."/>
            <person name="Dias R.S."/>
            <person name="Sousa M.P."/>
            <person name="Paula S.O."/>
            <person name="Silva C."/>
        </authorList>
    </citation>
    <scope>NUCLEOTIDE SEQUENCE [LARGE SCALE GENOMIC DNA]</scope>
    <source>
        <strain evidence="10 11">P48SEP</strain>
    </source>
</reference>
<dbReference type="Proteomes" id="UP000434052">
    <property type="component" value="Unassembled WGS sequence"/>
</dbReference>
<accession>A0A6P1ZMU5</accession>
<organism evidence="10 11">
    <name type="scientific">Oceanidesulfovibrio marinus</name>
    <dbReference type="NCBI Taxonomy" id="370038"/>
    <lineage>
        <taxon>Bacteria</taxon>
        <taxon>Pseudomonadati</taxon>
        <taxon>Thermodesulfobacteriota</taxon>
        <taxon>Desulfovibrionia</taxon>
        <taxon>Desulfovibrionales</taxon>
        <taxon>Desulfovibrionaceae</taxon>
        <taxon>Oceanidesulfovibrio</taxon>
    </lineage>
</organism>
<dbReference type="GO" id="GO:0051539">
    <property type="term" value="F:4 iron, 4 sulfur cluster binding"/>
    <property type="evidence" value="ECO:0007669"/>
    <property type="project" value="UniProtKB-KW"/>
</dbReference>
<feature type="domain" description="4Fe-4S Mo/W bis-MGD-type" evidence="9">
    <location>
        <begin position="50"/>
        <end position="106"/>
    </location>
</feature>
<dbReference type="AlphaFoldDB" id="A0A6P1ZMU5"/>
<dbReference type="InterPro" id="IPR006963">
    <property type="entry name" value="Mopterin_OxRdtase_4Fe-4S_dom"/>
</dbReference>
<keyword evidence="6" id="KW-0560">Oxidoreductase</keyword>
<dbReference type="NCBIfam" id="NF041783">
    <property type="entry name" value="mnquin_red_QrcB"/>
    <property type="match status" value="1"/>
</dbReference>
<dbReference type="Gene3D" id="3.30.2070.10">
    <property type="entry name" value="Formate dehydrogenase/DMSO reductase"/>
    <property type="match status" value="1"/>
</dbReference>
<dbReference type="InterPro" id="IPR006657">
    <property type="entry name" value="MoPterin_dinucl-bd_dom"/>
</dbReference>
<keyword evidence="7" id="KW-0408">Iron</keyword>
<gene>
    <name evidence="10" type="ORF">DQK91_01690</name>
</gene>
<protein>
    <submittedName>
        <fullName evidence="10">Molybdopterin oxidoreductase</fullName>
    </submittedName>
</protein>
<dbReference type="PANTHER" id="PTHR43742">
    <property type="entry name" value="TRIMETHYLAMINE-N-OXIDE REDUCTASE"/>
    <property type="match status" value="1"/>
</dbReference>
<keyword evidence="3" id="KW-0500">Molybdenum</keyword>
<dbReference type="GO" id="GO:0046872">
    <property type="term" value="F:metal ion binding"/>
    <property type="evidence" value="ECO:0007669"/>
    <property type="project" value="UniProtKB-KW"/>
</dbReference>
<evidence type="ECO:0000256" key="3">
    <source>
        <dbReference type="ARBA" id="ARBA00022505"/>
    </source>
</evidence>
<comment type="similarity">
    <text evidence="1">Belongs to the prokaryotic molybdopterin-containing oxidoreductase family.</text>
</comment>
<proteinExistence type="inferred from homology"/>
<evidence type="ECO:0000259" key="9">
    <source>
        <dbReference type="PROSITE" id="PS51669"/>
    </source>
</evidence>
<dbReference type="InterPro" id="IPR006656">
    <property type="entry name" value="Mopterin_OxRdtase"/>
</dbReference>
<evidence type="ECO:0000256" key="6">
    <source>
        <dbReference type="ARBA" id="ARBA00023002"/>
    </source>
</evidence>
<dbReference type="PANTHER" id="PTHR43742:SF9">
    <property type="entry name" value="TETRATHIONATE REDUCTASE SUBUNIT A"/>
    <property type="match status" value="1"/>
</dbReference>
<dbReference type="Gene3D" id="3.40.50.740">
    <property type="match status" value="1"/>
</dbReference>
<name>A0A6P1ZMU5_9BACT</name>
<evidence type="ECO:0000256" key="1">
    <source>
        <dbReference type="ARBA" id="ARBA00010312"/>
    </source>
</evidence>
<dbReference type="Gene3D" id="3.40.228.10">
    <property type="entry name" value="Dimethylsulfoxide Reductase, domain 2"/>
    <property type="match status" value="1"/>
</dbReference>
<keyword evidence="2" id="KW-0004">4Fe-4S</keyword>
<dbReference type="OrthoDB" id="9803192at2"/>
<evidence type="ECO:0000256" key="4">
    <source>
        <dbReference type="ARBA" id="ARBA00022723"/>
    </source>
</evidence>
<keyword evidence="5" id="KW-0732">Signal</keyword>
<dbReference type="Gene3D" id="2.40.40.20">
    <property type="match status" value="1"/>
</dbReference>